<dbReference type="HOGENOM" id="CLU_2495006_0_0_9"/>
<evidence type="ECO:0008006" key="3">
    <source>
        <dbReference type="Google" id="ProtNLM"/>
    </source>
</evidence>
<evidence type="ECO:0000313" key="1">
    <source>
        <dbReference type="EMBL" id="CQR55050.1"/>
    </source>
</evidence>
<dbReference type="EMBL" id="LN831776">
    <property type="protein sequence ID" value="CQR55050.1"/>
    <property type="molecule type" value="Genomic_DNA"/>
</dbReference>
<organism evidence="1 2">
    <name type="scientific">Paenibacillus riograndensis SBR5</name>
    <dbReference type="NCBI Taxonomy" id="1073571"/>
    <lineage>
        <taxon>Bacteria</taxon>
        <taxon>Bacillati</taxon>
        <taxon>Bacillota</taxon>
        <taxon>Bacilli</taxon>
        <taxon>Bacillales</taxon>
        <taxon>Paenibacillaceae</taxon>
        <taxon>Paenibacillus</taxon>
        <taxon>Paenibacillus sonchi group</taxon>
    </lineage>
</organism>
<name>A0A0E4HA75_9BACL</name>
<gene>
    <name evidence="1" type="ORF">PRIO_2646</name>
</gene>
<sequence>MAFSTAMSSLWPEVPYQYCQYHYLKDIAKPVMDLDRKLKTGIKKNLRVGFANWKSRFRWWTLKMLLLPETIWLRYVLYCSRMATRL</sequence>
<dbReference type="AlphaFoldDB" id="A0A0E4HA75"/>
<evidence type="ECO:0000313" key="2">
    <source>
        <dbReference type="Proteomes" id="UP000033163"/>
    </source>
</evidence>
<accession>A0A0E4HA75</accession>
<dbReference type="PATRIC" id="fig|1073571.4.peg.2818"/>
<reference evidence="2" key="1">
    <citation type="submission" date="2015-03" db="EMBL/GenBank/DDBJ databases">
        <authorList>
            <person name="Wibberg D."/>
        </authorList>
    </citation>
    <scope>NUCLEOTIDE SEQUENCE [LARGE SCALE GENOMIC DNA]</scope>
</reference>
<dbReference type="Proteomes" id="UP000033163">
    <property type="component" value="Chromosome I"/>
</dbReference>
<dbReference type="KEGG" id="pri:PRIO_2646"/>
<proteinExistence type="predicted"/>
<protein>
    <recommendedName>
        <fullName evidence="3">Transposase</fullName>
    </recommendedName>
</protein>
<dbReference type="RefSeq" id="WP_231869880.1">
    <property type="nucleotide sequence ID" value="NZ_LN831776.1"/>
</dbReference>